<comment type="catalytic activity">
    <reaction evidence="1 10">
        <text>2 ATP = 3',3'-c-di-AMP + 2 diphosphate</text>
        <dbReference type="Rhea" id="RHEA:35655"/>
        <dbReference type="ChEBI" id="CHEBI:30616"/>
        <dbReference type="ChEBI" id="CHEBI:33019"/>
        <dbReference type="ChEBI" id="CHEBI:71500"/>
        <dbReference type="EC" id="2.7.7.85"/>
    </reaction>
</comment>
<feature type="transmembrane region" description="Helical" evidence="10">
    <location>
        <begin position="57"/>
        <end position="78"/>
    </location>
</feature>
<feature type="domain" description="DAC" evidence="11">
    <location>
        <begin position="79"/>
        <end position="236"/>
    </location>
</feature>
<dbReference type="AlphaFoldDB" id="A0A532V055"/>
<dbReference type="Pfam" id="PF02457">
    <property type="entry name" value="DAC"/>
    <property type="match status" value="1"/>
</dbReference>
<comment type="subunit">
    <text evidence="10">Probably a homodimer.</text>
</comment>
<keyword evidence="3 10" id="KW-0808">Transferase</keyword>
<dbReference type="GO" id="GO:0005524">
    <property type="term" value="F:ATP binding"/>
    <property type="evidence" value="ECO:0007669"/>
    <property type="project" value="UniProtKB-UniRule"/>
</dbReference>
<dbReference type="InterPro" id="IPR034701">
    <property type="entry name" value="CdaA"/>
</dbReference>
<dbReference type="InterPro" id="IPR045585">
    <property type="entry name" value="CdaA_N"/>
</dbReference>
<dbReference type="Proteomes" id="UP000317778">
    <property type="component" value="Unassembled WGS sequence"/>
</dbReference>
<dbReference type="GO" id="GO:0004016">
    <property type="term" value="F:adenylate cyclase activity"/>
    <property type="evidence" value="ECO:0007669"/>
    <property type="project" value="UniProtKB-UniRule"/>
</dbReference>
<accession>A0A532V055</accession>
<organism evidence="12 13">
    <name type="scientific">candidate division TA06 bacterium B3_TA06</name>
    <dbReference type="NCBI Taxonomy" id="2012487"/>
    <lineage>
        <taxon>Bacteria</taxon>
        <taxon>Bacteria division TA06</taxon>
    </lineage>
</organism>
<dbReference type="InterPro" id="IPR014046">
    <property type="entry name" value="C-di-AMP_synthase"/>
</dbReference>
<evidence type="ECO:0000256" key="2">
    <source>
        <dbReference type="ARBA" id="ARBA00022475"/>
    </source>
</evidence>
<proteinExistence type="inferred from homology"/>
<comment type="caution">
    <text evidence="12">The sequence shown here is derived from an EMBL/GenBank/DDBJ whole genome shotgun (WGS) entry which is preliminary data.</text>
</comment>
<dbReference type="FunFam" id="3.40.1700.10:FF:000002">
    <property type="entry name" value="Diadenylate cyclase"/>
    <property type="match status" value="1"/>
</dbReference>
<comment type="caution">
    <text evidence="10">Lacks conserved residue(s) required for the propagation of feature annotation.</text>
</comment>
<evidence type="ECO:0000313" key="12">
    <source>
        <dbReference type="EMBL" id="TKJ40590.1"/>
    </source>
</evidence>
<evidence type="ECO:0000256" key="5">
    <source>
        <dbReference type="ARBA" id="ARBA00022695"/>
    </source>
</evidence>
<evidence type="ECO:0000256" key="4">
    <source>
        <dbReference type="ARBA" id="ARBA00022692"/>
    </source>
</evidence>
<dbReference type="Gene3D" id="3.40.1700.10">
    <property type="entry name" value="DNA integrity scanning protein, DisA, N-terminal domain"/>
    <property type="match status" value="1"/>
</dbReference>
<dbReference type="InterPro" id="IPR036888">
    <property type="entry name" value="DNA_integrity_DisA_N_sf"/>
</dbReference>
<keyword evidence="9 10" id="KW-0472">Membrane</keyword>
<keyword evidence="5 10" id="KW-0548">Nucleotidyltransferase</keyword>
<keyword evidence="4 10" id="KW-0812">Transmembrane</keyword>
<keyword evidence="8 10" id="KW-1133">Transmembrane helix</keyword>
<evidence type="ECO:0000256" key="9">
    <source>
        <dbReference type="ARBA" id="ARBA00023136"/>
    </source>
</evidence>
<reference evidence="12 13" key="1">
    <citation type="submission" date="2017-06" db="EMBL/GenBank/DDBJ databases">
        <title>Novel microbial phyla capable of carbon fixation and sulfur reduction in deep-sea sediments.</title>
        <authorList>
            <person name="Huang J."/>
            <person name="Baker B."/>
            <person name="Wang Y."/>
        </authorList>
    </citation>
    <scope>NUCLEOTIDE SEQUENCE [LARGE SCALE GENOMIC DNA]</scope>
    <source>
        <strain evidence="12">B3_TA06</strain>
    </source>
</reference>
<dbReference type="Pfam" id="PF19293">
    <property type="entry name" value="CdaA_N"/>
    <property type="match status" value="1"/>
</dbReference>
<evidence type="ECO:0000256" key="1">
    <source>
        <dbReference type="ARBA" id="ARBA00000877"/>
    </source>
</evidence>
<dbReference type="EMBL" id="NJBO01000017">
    <property type="protein sequence ID" value="TKJ40590.1"/>
    <property type="molecule type" value="Genomic_DNA"/>
</dbReference>
<feature type="transmembrane region" description="Helical" evidence="10">
    <location>
        <begin position="34"/>
        <end position="51"/>
    </location>
</feature>
<dbReference type="HAMAP" id="MF_01499">
    <property type="entry name" value="DacA"/>
    <property type="match status" value="1"/>
</dbReference>
<dbReference type="InterPro" id="IPR003390">
    <property type="entry name" value="DNA_integrity_scan_DisA_N"/>
</dbReference>
<dbReference type="PANTHER" id="PTHR34185:SF1">
    <property type="entry name" value="DIADENYLATE CYCLASE"/>
    <property type="match status" value="1"/>
</dbReference>
<keyword evidence="2 10" id="KW-1003">Cell membrane</keyword>
<dbReference type="GO" id="GO:0106408">
    <property type="term" value="F:diadenylate cyclase activity"/>
    <property type="evidence" value="ECO:0007669"/>
    <property type="project" value="UniProtKB-EC"/>
</dbReference>
<evidence type="ECO:0000256" key="10">
    <source>
        <dbReference type="HAMAP-Rule" id="MF_01499"/>
    </source>
</evidence>
<dbReference type="InterPro" id="IPR050338">
    <property type="entry name" value="DisA"/>
</dbReference>
<name>A0A532V055_UNCT6</name>
<evidence type="ECO:0000259" key="11">
    <source>
        <dbReference type="PROSITE" id="PS51794"/>
    </source>
</evidence>
<evidence type="ECO:0000256" key="7">
    <source>
        <dbReference type="ARBA" id="ARBA00022840"/>
    </source>
</evidence>
<evidence type="ECO:0000256" key="8">
    <source>
        <dbReference type="ARBA" id="ARBA00022989"/>
    </source>
</evidence>
<dbReference type="NCBIfam" id="TIGR00159">
    <property type="entry name" value="diadenylate cyclase CdaA"/>
    <property type="match status" value="1"/>
</dbReference>
<gene>
    <name evidence="10" type="primary">dacA</name>
    <name evidence="12" type="ORF">CEE36_09405</name>
</gene>
<protein>
    <recommendedName>
        <fullName evidence="10">Diadenylate cyclase</fullName>
        <shortName evidence="10">DAC</shortName>
        <ecNumber evidence="10">2.7.7.85</ecNumber>
    </recommendedName>
    <alternativeName>
        <fullName evidence="10">Cyclic-di-AMP synthase</fullName>
        <shortName evidence="10">c-di-AMP synthase</shortName>
    </alternativeName>
</protein>
<dbReference type="GO" id="GO:0006171">
    <property type="term" value="P:cAMP biosynthetic process"/>
    <property type="evidence" value="ECO:0007669"/>
    <property type="project" value="InterPro"/>
</dbReference>
<dbReference type="PROSITE" id="PS51794">
    <property type="entry name" value="DAC"/>
    <property type="match status" value="1"/>
</dbReference>
<dbReference type="SUPFAM" id="SSF143597">
    <property type="entry name" value="YojJ-like"/>
    <property type="match status" value="1"/>
</dbReference>
<comment type="function">
    <text evidence="10">Catalyzes the condensation of 2 ATP molecules into cyclic di-AMP (c-di-AMP), a second messenger used to regulate differing processes in different bacteria.</text>
</comment>
<comment type="similarity">
    <text evidence="10">Belongs to the adenylate cyclase family. DacA/CdaA subfamily.</text>
</comment>
<sequence length="252" mass="27925">MVDILRPNLIDFIDVGVVAVIVYLFLAFIKGTRAFQILIGLLLIFVVSILARTFNLSALSLILDSLMAIWIIAFVILFQPEIRNALARMGRYRLLRFLVRSVEQLAVSEIVKAVQEMCKRKIGALIVFERDIDLGEYVQTGTRLDAKVSAALITSLFTPPSPLHDGACIIRSDKIVAAACILPVSKEPWVEDYYGMRHRAALGICSVSDAISVAVSEETGGVSVGMEGKLYANLEVKELTTYLEKVYAKEER</sequence>
<evidence type="ECO:0000256" key="6">
    <source>
        <dbReference type="ARBA" id="ARBA00022741"/>
    </source>
</evidence>
<dbReference type="PIRSF" id="PIRSF004793">
    <property type="entry name" value="UCP004793"/>
    <property type="match status" value="1"/>
</dbReference>
<dbReference type="EC" id="2.7.7.85" evidence="10"/>
<evidence type="ECO:0000313" key="13">
    <source>
        <dbReference type="Proteomes" id="UP000317778"/>
    </source>
</evidence>
<keyword evidence="7 10" id="KW-0067">ATP-binding</keyword>
<feature type="transmembrane region" description="Helical" evidence="10">
    <location>
        <begin position="12"/>
        <end position="29"/>
    </location>
</feature>
<dbReference type="PANTHER" id="PTHR34185">
    <property type="entry name" value="DIADENYLATE CYCLASE"/>
    <property type="match status" value="1"/>
</dbReference>
<evidence type="ECO:0000256" key="3">
    <source>
        <dbReference type="ARBA" id="ARBA00022679"/>
    </source>
</evidence>
<keyword evidence="6 10" id="KW-0547">Nucleotide-binding</keyword>